<sequence>MASILSLPLHLIADILRLLDNIQELPPILLSHRIFYSALLDTPSLPVDIIRSQIPDNLLPLTFTAFKSQKSVRETSSISVEEFLTHCYNDSMRNVDGSQLHLTVGEAVEVVRVNDALSGLRDEFALCSLRKLHGVNQDTPIESDQGLSPGEYYRISRAFYRFQIHRNLFLDKEQEIDLFPSYDDEEEDSSSENELKKLFFDRHSPWVNEQLACVYDFLETRLTGGKVDLLVNPSHTDFKGAILTCALNLVMLNILSATPAYRQVVVNGVQWEDNLTEWLAEKTQSLEEQRCMSLGIPRLSQLLKASTYEEWQASLGEAISPCQNMLEEDLEQFNRGRKPSEENEVWRAEDIDRLAREVDADDAFTDDQPRQTWMKVHYDHAHERYRLGEHAFAPMRFIYGLRSIGYVMWDAERMKNDACKVTLDKAYRGDAVF</sequence>
<dbReference type="AlphaFoldDB" id="A0A8H5U5W7"/>
<reference evidence="1 2" key="2">
    <citation type="submission" date="2020-05" db="EMBL/GenBank/DDBJ databases">
        <title>Identification and distribution of gene clusters putatively required for synthesis of sphingolipid metabolism inhibitors in phylogenetically diverse species of the filamentous fungus Fusarium.</title>
        <authorList>
            <person name="Kim H.-S."/>
            <person name="Busman M."/>
            <person name="Brown D.W."/>
            <person name="Divon H."/>
            <person name="Uhlig S."/>
            <person name="Proctor R.H."/>
        </authorList>
    </citation>
    <scope>NUCLEOTIDE SEQUENCE [LARGE SCALE GENOMIC DNA]</scope>
    <source>
        <strain evidence="1 2">NRRL 25331</strain>
    </source>
</reference>
<gene>
    <name evidence="1" type="ORF">FCIRC_4574</name>
</gene>
<protein>
    <submittedName>
        <fullName evidence="1">Uncharacterized protein</fullName>
    </submittedName>
</protein>
<evidence type="ECO:0000313" key="2">
    <source>
        <dbReference type="Proteomes" id="UP000572754"/>
    </source>
</evidence>
<keyword evidence="2" id="KW-1185">Reference proteome</keyword>
<evidence type="ECO:0000313" key="1">
    <source>
        <dbReference type="EMBL" id="KAF5683258.1"/>
    </source>
</evidence>
<dbReference type="EMBL" id="JAAQPE010000148">
    <property type="protein sequence ID" value="KAF5683258.1"/>
    <property type="molecule type" value="Genomic_DNA"/>
</dbReference>
<comment type="caution">
    <text evidence="1">The sequence shown here is derived from an EMBL/GenBank/DDBJ whole genome shotgun (WGS) entry which is preliminary data.</text>
</comment>
<organism evidence="1 2">
    <name type="scientific">Fusarium circinatum</name>
    <name type="common">Pitch canker fungus</name>
    <name type="synonym">Gibberella circinata</name>
    <dbReference type="NCBI Taxonomy" id="48490"/>
    <lineage>
        <taxon>Eukaryota</taxon>
        <taxon>Fungi</taxon>
        <taxon>Dikarya</taxon>
        <taxon>Ascomycota</taxon>
        <taxon>Pezizomycotina</taxon>
        <taxon>Sordariomycetes</taxon>
        <taxon>Hypocreomycetidae</taxon>
        <taxon>Hypocreales</taxon>
        <taxon>Nectriaceae</taxon>
        <taxon>Fusarium</taxon>
        <taxon>Fusarium fujikuroi species complex</taxon>
    </lineage>
</organism>
<proteinExistence type="predicted"/>
<name>A0A8H5U5W7_FUSCI</name>
<reference evidence="2" key="1">
    <citation type="journal article" date="2020" name="BMC Genomics">
        <title>Correction to: Identification and distribution of gene clusters required for synthesis of sphingolipid metabolism inhibitors in diverse species of the filamentous fungus Fusarium.</title>
        <authorList>
            <person name="Kim H.S."/>
            <person name="Lohmar J.M."/>
            <person name="Busman M."/>
            <person name="Brown D.W."/>
            <person name="Naumann T.A."/>
            <person name="Divon H.H."/>
            <person name="Lysoe E."/>
            <person name="Uhlig S."/>
            <person name="Proctor R.H."/>
        </authorList>
    </citation>
    <scope>NUCLEOTIDE SEQUENCE [LARGE SCALE GENOMIC DNA]</scope>
    <source>
        <strain evidence="2">NRRL 25331</strain>
    </source>
</reference>
<dbReference type="Proteomes" id="UP000572754">
    <property type="component" value="Unassembled WGS sequence"/>
</dbReference>
<accession>A0A8H5U5W7</accession>